<keyword evidence="1" id="KW-0472">Membrane</keyword>
<dbReference type="RefSeq" id="WP_187793380.1">
    <property type="nucleotide sequence ID" value="NZ_JACOQL010000002.1"/>
</dbReference>
<keyword evidence="3" id="KW-1185">Reference proteome</keyword>
<protein>
    <submittedName>
        <fullName evidence="2">Uncharacterized protein</fullName>
    </submittedName>
</protein>
<organism evidence="2 3">
    <name type="scientific">Paracoccus amoyensis</name>
    <dbReference type="NCBI Taxonomy" id="2760093"/>
    <lineage>
        <taxon>Bacteria</taxon>
        <taxon>Pseudomonadati</taxon>
        <taxon>Pseudomonadota</taxon>
        <taxon>Alphaproteobacteria</taxon>
        <taxon>Rhodobacterales</taxon>
        <taxon>Paracoccaceae</taxon>
        <taxon>Paracoccus</taxon>
    </lineage>
</organism>
<dbReference type="AlphaFoldDB" id="A0A926G8T8"/>
<evidence type="ECO:0000313" key="3">
    <source>
        <dbReference type="Proteomes" id="UP000608594"/>
    </source>
</evidence>
<keyword evidence="1" id="KW-0812">Transmembrane</keyword>
<gene>
    <name evidence="2" type="ORF">H4P12_07730</name>
</gene>
<sequence length="121" mass="13229">MHLLPLPLGGSGGIWVFKQRRSGSACHWALPLFLVDSRHNPMNFPVGVFKPGFAAHIESKERLIMPLPQFLLMLVAVVLAAMVTLWATVSAGVPMFAVLLVTLGAAALLHYTQRDHHDHDG</sequence>
<proteinExistence type="predicted"/>
<comment type="caution">
    <text evidence="2">The sequence shown here is derived from an EMBL/GenBank/DDBJ whole genome shotgun (WGS) entry which is preliminary data.</text>
</comment>
<evidence type="ECO:0000313" key="2">
    <source>
        <dbReference type="EMBL" id="MBC9246603.1"/>
    </source>
</evidence>
<evidence type="ECO:0000256" key="1">
    <source>
        <dbReference type="SAM" id="Phobius"/>
    </source>
</evidence>
<accession>A0A926G8T8</accession>
<dbReference type="Proteomes" id="UP000608594">
    <property type="component" value="Unassembled WGS sequence"/>
</dbReference>
<feature type="transmembrane region" description="Helical" evidence="1">
    <location>
        <begin position="70"/>
        <end position="89"/>
    </location>
</feature>
<keyword evidence="1" id="KW-1133">Transmembrane helix</keyword>
<dbReference type="EMBL" id="JACOQL010000002">
    <property type="protein sequence ID" value="MBC9246603.1"/>
    <property type="molecule type" value="Genomic_DNA"/>
</dbReference>
<feature type="transmembrane region" description="Helical" evidence="1">
    <location>
        <begin position="95"/>
        <end position="112"/>
    </location>
</feature>
<name>A0A926G8T8_9RHOB</name>
<reference evidence="2" key="1">
    <citation type="submission" date="2020-08" db="EMBL/GenBank/DDBJ databases">
        <title>Paracoccus amoyensis sp. nov., isolated from the surface seawater at coast of Xiamen, Fujian.</title>
        <authorList>
            <person name="Lyu L."/>
        </authorList>
    </citation>
    <scope>NUCLEOTIDE SEQUENCE</scope>
    <source>
        <strain evidence="2">11-3</strain>
    </source>
</reference>